<organism evidence="29 30">
    <name type="scientific">Inhella proteolytica</name>
    <dbReference type="NCBI Taxonomy" id="2795029"/>
    <lineage>
        <taxon>Bacteria</taxon>
        <taxon>Pseudomonadati</taxon>
        <taxon>Pseudomonadota</taxon>
        <taxon>Betaproteobacteria</taxon>
        <taxon>Burkholderiales</taxon>
        <taxon>Sphaerotilaceae</taxon>
        <taxon>Inhella</taxon>
    </lineage>
</organism>
<evidence type="ECO:0000256" key="4">
    <source>
        <dbReference type="ARBA" id="ARBA00022475"/>
    </source>
</evidence>
<evidence type="ECO:0000256" key="22">
    <source>
        <dbReference type="SAM" id="Coils"/>
    </source>
</evidence>
<dbReference type="InterPro" id="IPR000700">
    <property type="entry name" value="PAS-assoc_C"/>
</dbReference>
<keyword evidence="6" id="KW-0808">Transferase</keyword>
<dbReference type="InterPro" id="IPR001610">
    <property type="entry name" value="PAC"/>
</dbReference>
<evidence type="ECO:0000313" key="30">
    <source>
        <dbReference type="Proteomes" id="UP000613266"/>
    </source>
</evidence>
<evidence type="ECO:0000256" key="18">
    <source>
        <dbReference type="ARBA" id="ARBA00068150"/>
    </source>
</evidence>
<dbReference type="SMART" id="SM00387">
    <property type="entry name" value="HATPase_c"/>
    <property type="match status" value="1"/>
</dbReference>
<dbReference type="PRINTS" id="PR00344">
    <property type="entry name" value="BCTRLSENSOR"/>
</dbReference>
<evidence type="ECO:0000256" key="7">
    <source>
        <dbReference type="ARBA" id="ARBA00022692"/>
    </source>
</evidence>
<dbReference type="InterPro" id="IPR005467">
    <property type="entry name" value="His_kinase_dom"/>
</dbReference>
<evidence type="ECO:0000256" key="6">
    <source>
        <dbReference type="ARBA" id="ARBA00022679"/>
    </source>
</evidence>
<dbReference type="Gene3D" id="1.20.120.160">
    <property type="entry name" value="HPT domain"/>
    <property type="match status" value="1"/>
</dbReference>
<dbReference type="Gene3D" id="3.40.50.2300">
    <property type="match status" value="2"/>
</dbReference>
<dbReference type="GO" id="GO:0005886">
    <property type="term" value="C:plasma membrane"/>
    <property type="evidence" value="ECO:0007669"/>
    <property type="project" value="UniProtKB-SubCell"/>
</dbReference>
<dbReference type="SUPFAM" id="SSF52172">
    <property type="entry name" value="CheY-like"/>
    <property type="match status" value="2"/>
</dbReference>
<dbReference type="Gene3D" id="3.30.565.10">
    <property type="entry name" value="Histidine kinase-like ATPase, C-terminal domain"/>
    <property type="match status" value="1"/>
</dbReference>
<dbReference type="InterPro" id="IPR004358">
    <property type="entry name" value="Sig_transdc_His_kin-like_C"/>
</dbReference>
<dbReference type="InterPro" id="IPR008207">
    <property type="entry name" value="Sig_transdc_His_kin_Hpt_dom"/>
</dbReference>
<dbReference type="Pfam" id="PF13185">
    <property type="entry name" value="GAF_2"/>
    <property type="match status" value="1"/>
</dbReference>
<evidence type="ECO:0000256" key="19">
    <source>
        <dbReference type="ARBA" id="ARBA00070152"/>
    </source>
</evidence>
<dbReference type="PROSITE" id="PS50885">
    <property type="entry name" value="HAMP"/>
    <property type="match status" value="1"/>
</dbReference>
<feature type="domain" description="PAC" evidence="26">
    <location>
        <begin position="524"/>
        <end position="573"/>
    </location>
</feature>
<evidence type="ECO:0000256" key="14">
    <source>
        <dbReference type="ARBA" id="ARBA00023026"/>
    </source>
</evidence>
<keyword evidence="15 23" id="KW-0472">Membrane</keyword>
<evidence type="ECO:0000256" key="17">
    <source>
        <dbReference type="ARBA" id="ARBA00064003"/>
    </source>
</evidence>
<evidence type="ECO:0000256" key="1">
    <source>
        <dbReference type="ARBA" id="ARBA00000085"/>
    </source>
</evidence>
<dbReference type="GO" id="GO:0000155">
    <property type="term" value="F:phosphorelay sensor kinase activity"/>
    <property type="evidence" value="ECO:0007669"/>
    <property type="project" value="InterPro"/>
</dbReference>
<dbReference type="InterPro" id="IPR029016">
    <property type="entry name" value="GAF-like_dom_sf"/>
</dbReference>
<dbReference type="SMART" id="SM00388">
    <property type="entry name" value="HisKA"/>
    <property type="match status" value="1"/>
</dbReference>
<evidence type="ECO:0000259" key="25">
    <source>
        <dbReference type="PROSITE" id="PS50110"/>
    </source>
</evidence>
<evidence type="ECO:0000259" key="24">
    <source>
        <dbReference type="PROSITE" id="PS50109"/>
    </source>
</evidence>
<sequence>MRLGRLHRWTTAGLALLLSLQALGLSLAWWSGQRAEQAQQQLAGVAQGQQRWLEGLARMQAALRALGQGAPAQADALRQFDAEAHVHRRREQALGLLQAAGLEPAELALLEQLREQAEGLQERQFLALRQGQGGDEAAALAALQQDLAALSTRLEQRLQAERDRWQGLRGRVELGLLLMLLGSAVLALFWVFGVQRRLVLRPLQRLNEQVRAMLAGQLEGTLEGQDQPGELGELARSLAAYRDMAANLADQQWIKSEQARLAAELQGAADFTELARRVMTQLGALLHLGHAVFYIHHEDERQLRLLAHFALACRKALHQCVRYGEGLVGQCALERGPLQLTEVAADYVSVQSSLGQAAPTLILALPVLAGPRVLAVIELARFAALQPREQGLLDALMPQLAASMEMLERRRKTERLLEASQAQAERLQEQASLLGTQTGELAQQREAIAGLLATQNALFDNAPLGILHVVEGHVERANAHLLALIGSSLETLRTAGVVRLFASAKEQVRFSTTIANDLAAELPAQREWQLRRADGSLFWAKVAVRELQGLGDQTIWIVEDISERRRTEALVSQMLDEQQAIFEAVGSGIALVRERVVQKCNRQLELLFGQPPGALEGQPTRFWYRDDATYERIGAQHAGMWRGETVRIEEELLRLDGSRFWCRLSGRAIDPARPERGSVWTLDDISAERASADALRQAKELAEQATRTKSDFLANMSHEIRTPMNAIIGMAHLALRTQLDPRQQEYIGKIQQSAQHLLGIINDILDFSKVEAGRLDIEAIEFNLDEVLDNLANLVAEKAQAKGLELIFRVAPDVPRALRGDPLRLGQVLINYANNAIKFTEKGEVEIDLRRLPDEGGAVHLRFAVRDTGVGLSPEQIARLFQSFSQADASTTRRYGGTGLGLAICKKLAELMGGEVGVESQPGQGSTFWFTARLARGSQNLPLLQPEPDLRGRRVLVADDNAQARQVLQELLESMHFRVGLVEDGEAALHAVAAAQGRGEPFDVALLDWRMPGLDGVAAARRLRELPGAPRCILVTAHGQGELGGATEQAGLSAVLHKPVNASELFDALMQALAGDGRWRATPQRRAATAAPLLRGLRVLLVEDNELNQDVARGLLEELGVRVELAADGAQALASLARGPLPDLVLMDMQMPVMDGLEATRRIRAHPEWQALPVIAMTANAMAQDRAHCLAAGMNDHVGKPIDPEHLLQTLQRWAPAALRPRALAAAPAGERLQVPGLDLDGMRDRVRGSESHLRELLGKFLRGQADTLERLQAAVQQGALGEAERMAHTLRGLAATIGAPALAESCRSLEQQLQAGHTPDAATLTQAQAALAAVCAALAQALPAAAAQESAALAHEQALPLLHQLQALVADDDAEAQQFWAEHAAGLRGLLGEQAAALEGALQGYDFDRALQLLTQWLEAAGAGEGEA</sequence>
<dbReference type="InterPro" id="IPR000014">
    <property type="entry name" value="PAS"/>
</dbReference>
<dbReference type="PANTHER" id="PTHR45339:SF1">
    <property type="entry name" value="HYBRID SIGNAL TRANSDUCTION HISTIDINE KINASE J"/>
    <property type="match status" value="1"/>
</dbReference>
<evidence type="ECO:0000256" key="8">
    <source>
        <dbReference type="ARBA" id="ARBA00022729"/>
    </source>
</evidence>
<feature type="coiled-coil region" evidence="22">
    <location>
        <begin position="410"/>
        <end position="437"/>
    </location>
</feature>
<evidence type="ECO:0000256" key="3">
    <source>
        <dbReference type="ARBA" id="ARBA00012438"/>
    </source>
</evidence>
<dbReference type="Gene3D" id="6.10.340.10">
    <property type="match status" value="1"/>
</dbReference>
<dbReference type="Gene3D" id="3.30.450.40">
    <property type="match status" value="1"/>
</dbReference>
<keyword evidence="7 23" id="KW-0812">Transmembrane</keyword>
<evidence type="ECO:0000256" key="23">
    <source>
        <dbReference type="SAM" id="Phobius"/>
    </source>
</evidence>
<dbReference type="SMART" id="SM00086">
    <property type="entry name" value="PAC"/>
    <property type="match status" value="2"/>
</dbReference>
<dbReference type="RefSeq" id="WP_198109064.1">
    <property type="nucleotide sequence ID" value="NZ_JAEDAK010000001.1"/>
</dbReference>
<evidence type="ECO:0000313" key="29">
    <source>
        <dbReference type="EMBL" id="MBH9575444.1"/>
    </source>
</evidence>
<dbReference type="InterPro" id="IPR003018">
    <property type="entry name" value="GAF"/>
</dbReference>
<evidence type="ECO:0000259" key="27">
    <source>
        <dbReference type="PROSITE" id="PS50885"/>
    </source>
</evidence>
<evidence type="ECO:0000259" key="28">
    <source>
        <dbReference type="PROSITE" id="PS50894"/>
    </source>
</evidence>
<dbReference type="InterPro" id="IPR036890">
    <property type="entry name" value="HATPase_C_sf"/>
</dbReference>
<evidence type="ECO:0000256" key="2">
    <source>
        <dbReference type="ARBA" id="ARBA00004651"/>
    </source>
</evidence>
<dbReference type="InterPro" id="IPR036097">
    <property type="entry name" value="HisK_dim/P_sf"/>
</dbReference>
<evidence type="ECO:0000256" key="21">
    <source>
        <dbReference type="PROSITE-ProRule" id="PRU00169"/>
    </source>
</evidence>
<dbReference type="InterPro" id="IPR003660">
    <property type="entry name" value="HAMP_dom"/>
</dbReference>
<feature type="transmembrane region" description="Helical" evidence="23">
    <location>
        <begin position="174"/>
        <end position="194"/>
    </location>
</feature>
<dbReference type="GO" id="GO:0005524">
    <property type="term" value="F:ATP binding"/>
    <property type="evidence" value="ECO:0007669"/>
    <property type="project" value="UniProtKB-KW"/>
</dbReference>
<evidence type="ECO:0000256" key="9">
    <source>
        <dbReference type="ARBA" id="ARBA00022741"/>
    </source>
</evidence>
<keyword evidence="4" id="KW-1003">Cell membrane</keyword>
<reference evidence="29" key="1">
    <citation type="submission" date="2020-12" db="EMBL/GenBank/DDBJ databases">
        <title>The genome sequence of Inhella sp. 1Y17.</title>
        <authorList>
            <person name="Liu Y."/>
        </authorList>
    </citation>
    <scope>NUCLEOTIDE SEQUENCE</scope>
    <source>
        <strain evidence="29">1Y17</strain>
    </source>
</reference>
<dbReference type="InterPro" id="IPR003594">
    <property type="entry name" value="HATPase_dom"/>
</dbReference>
<evidence type="ECO:0000256" key="20">
    <source>
        <dbReference type="PROSITE-ProRule" id="PRU00110"/>
    </source>
</evidence>
<comment type="catalytic activity">
    <reaction evidence="1">
        <text>ATP + protein L-histidine = ADP + protein N-phospho-L-histidine.</text>
        <dbReference type="EC" id="2.7.13.3"/>
    </reaction>
</comment>
<evidence type="ECO:0000256" key="10">
    <source>
        <dbReference type="ARBA" id="ARBA00022777"/>
    </source>
</evidence>
<feature type="modified residue" description="4-aspartylphosphate" evidence="21">
    <location>
        <position position="1148"/>
    </location>
</feature>
<dbReference type="PROSITE" id="PS50110">
    <property type="entry name" value="RESPONSE_REGULATORY"/>
    <property type="match status" value="2"/>
</dbReference>
<dbReference type="SUPFAM" id="SSF47226">
    <property type="entry name" value="Histidine-containing phosphotransfer domain, HPT domain"/>
    <property type="match status" value="1"/>
</dbReference>
<evidence type="ECO:0000256" key="5">
    <source>
        <dbReference type="ARBA" id="ARBA00022553"/>
    </source>
</evidence>
<keyword evidence="11" id="KW-0067">ATP-binding</keyword>
<dbReference type="Pfam" id="PF00672">
    <property type="entry name" value="HAMP"/>
    <property type="match status" value="1"/>
</dbReference>
<dbReference type="Gene3D" id="1.10.287.130">
    <property type="match status" value="1"/>
</dbReference>
<feature type="domain" description="Response regulatory" evidence="25">
    <location>
        <begin position="954"/>
        <end position="1073"/>
    </location>
</feature>
<keyword evidence="13" id="KW-0902">Two-component regulatory system</keyword>
<feature type="modified residue" description="Phosphohistidine" evidence="20">
    <location>
        <position position="1289"/>
    </location>
</feature>
<keyword evidence="30" id="KW-1185">Reference proteome</keyword>
<dbReference type="CDD" id="cd00082">
    <property type="entry name" value="HisKA"/>
    <property type="match status" value="1"/>
</dbReference>
<feature type="domain" description="HAMP" evidence="27">
    <location>
        <begin position="197"/>
        <end position="250"/>
    </location>
</feature>
<name>A0A931J0S9_9BURK</name>
<feature type="modified residue" description="4-aspartylphosphate" evidence="21">
    <location>
        <position position="1008"/>
    </location>
</feature>
<dbReference type="CDD" id="cd06225">
    <property type="entry name" value="HAMP"/>
    <property type="match status" value="1"/>
</dbReference>
<keyword evidence="5 21" id="KW-0597">Phosphoprotein</keyword>
<feature type="domain" description="Response regulatory" evidence="25">
    <location>
        <begin position="1098"/>
        <end position="1215"/>
    </location>
</feature>
<accession>A0A931J0S9</accession>
<proteinExistence type="predicted"/>
<dbReference type="SMART" id="SM00304">
    <property type="entry name" value="HAMP"/>
    <property type="match status" value="1"/>
</dbReference>
<dbReference type="PROSITE" id="PS50109">
    <property type="entry name" value="HIS_KIN"/>
    <property type="match status" value="1"/>
</dbReference>
<dbReference type="SMART" id="SM00073">
    <property type="entry name" value="HPT"/>
    <property type="match status" value="1"/>
</dbReference>
<dbReference type="CDD" id="cd00130">
    <property type="entry name" value="PAS"/>
    <property type="match status" value="1"/>
</dbReference>
<keyword evidence="12 23" id="KW-1133">Transmembrane helix</keyword>
<dbReference type="FunFam" id="3.30.565.10:FF:000010">
    <property type="entry name" value="Sensor histidine kinase RcsC"/>
    <property type="match status" value="1"/>
</dbReference>
<dbReference type="SMART" id="SM00448">
    <property type="entry name" value="REC"/>
    <property type="match status" value="2"/>
</dbReference>
<dbReference type="CDD" id="cd16922">
    <property type="entry name" value="HATPase_EvgS-ArcB-TorS-like"/>
    <property type="match status" value="1"/>
</dbReference>
<gene>
    <name evidence="29" type="ORF">I7X39_00870</name>
</gene>
<comment type="caution">
    <text evidence="29">The sequence shown here is derived from an EMBL/GenBank/DDBJ whole genome shotgun (WGS) entry which is preliminary data.</text>
</comment>
<evidence type="ECO:0000256" key="15">
    <source>
        <dbReference type="ARBA" id="ARBA00023136"/>
    </source>
</evidence>
<dbReference type="EMBL" id="JAEDAK010000001">
    <property type="protein sequence ID" value="MBH9575444.1"/>
    <property type="molecule type" value="Genomic_DNA"/>
</dbReference>
<dbReference type="Pfam" id="PF01627">
    <property type="entry name" value="Hpt"/>
    <property type="match status" value="1"/>
</dbReference>
<dbReference type="InterPro" id="IPR035965">
    <property type="entry name" value="PAS-like_dom_sf"/>
</dbReference>
<dbReference type="Pfam" id="PF00072">
    <property type="entry name" value="Response_reg"/>
    <property type="match status" value="2"/>
</dbReference>
<dbReference type="PROSITE" id="PS50113">
    <property type="entry name" value="PAC"/>
    <property type="match status" value="1"/>
</dbReference>
<dbReference type="PANTHER" id="PTHR45339">
    <property type="entry name" value="HYBRID SIGNAL TRANSDUCTION HISTIDINE KINASE J"/>
    <property type="match status" value="1"/>
</dbReference>
<dbReference type="InterPro" id="IPR001789">
    <property type="entry name" value="Sig_transdc_resp-reg_receiver"/>
</dbReference>
<dbReference type="SUPFAM" id="SSF55781">
    <property type="entry name" value="GAF domain-like"/>
    <property type="match status" value="1"/>
</dbReference>
<dbReference type="Pfam" id="PF02518">
    <property type="entry name" value="HATPase_c"/>
    <property type="match status" value="1"/>
</dbReference>
<evidence type="ECO:0000256" key="16">
    <source>
        <dbReference type="ARBA" id="ARBA00058004"/>
    </source>
</evidence>
<feature type="domain" description="HPt" evidence="28">
    <location>
        <begin position="1250"/>
        <end position="1346"/>
    </location>
</feature>
<keyword evidence="22" id="KW-0175">Coiled coil</keyword>
<feature type="coiled-coil region" evidence="22">
    <location>
        <begin position="110"/>
        <end position="160"/>
    </location>
</feature>
<keyword evidence="9" id="KW-0547">Nucleotide-binding</keyword>
<protein>
    <recommendedName>
        <fullName evidence="18">Sensory/regulatory protein RpfC</fullName>
        <ecNumber evidence="3">2.7.13.3</ecNumber>
    </recommendedName>
    <alternativeName>
        <fullName evidence="19">Virulence sensor protein BvgS</fullName>
    </alternativeName>
</protein>
<evidence type="ECO:0000256" key="11">
    <source>
        <dbReference type="ARBA" id="ARBA00022840"/>
    </source>
</evidence>
<evidence type="ECO:0000256" key="12">
    <source>
        <dbReference type="ARBA" id="ARBA00022989"/>
    </source>
</evidence>
<dbReference type="SUPFAM" id="SSF55874">
    <property type="entry name" value="ATPase domain of HSP90 chaperone/DNA topoisomerase II/histidine kinase"/>
    <property type="match status" value="1"/>
</dbReference>
<keyword evidence="8" id="KW-0732">Signal</keyword>
<dbReference type="InterPro" id="IPR003661">
    <property type="entry name" value="HisK_dim/P_dom"/>
</dbReference>
<feature type="domain" description="Histidine kinase" evidence="24">
    <location>
        <begin position="715"/>
        <end position="936"/>
    </location>
</feature>
<dbReference type="Pfam" id="PF13426">
    <property type="entry name" value="PAS_9"/>
    <property type="match status" value="2"/>
</dbReference>
<keyword evidence="10" id="KW-0418">Kinase</keyword>
<dbReference type="PROSITE" id="PS50894">
    <property type="entry name" value="HPT"/>
    <property type="match status" value="1"/>
</dbReference>
<evidence type="ECO:0000256" key="13">
    <source>
        <dbReference type="ARBA" id="ARBA00023012"/>
    </source>
</evidence>
<dbReference type="SUPFAM" id="SSF55785">
    <property type="entry name" value="PYP-like sensor domain (PAS domain)"/>
    <property type="match status" value="2"/>
</dbReference>
<comment type="subcellular location">
    <subcellularLocation>
        <location evidence="2">Cell membrane</location>
        <topology evidence="2">Multi-pass membrane protein</topology>
    </subcellularLocation>
</comment>
<dbReference type="InterPro" id="IPR036641">
    <property type="entry name" value="HPT_dom_sf"/>
</dbReference>
<comment type="subunit">
    <text evidence="17">At low DSF concentrations, interacts with RpfF.</text>
</comment>
<dbReference type="Proteomes" id="UP000613266">
    <property type="component" value="Unassembled WGS sequence"/>
</dbReference>
<dbReference type="FunFam" id="1.10.287.130:FF:000002">
    <property type="entry name" value="Two-component osmosensing histidine kinase"/>
    <property type="match status" value="1"/>
</dbReference>
<dbReference type="Pfam" id="PF00512">
    <property type="entry name" value="HisKA"/>
    <property type="match status" value="1"/>
</dbReference>
<evidence type="ECO:0000259" key="26">
    <source>
        <dbReference type="PROSITE" id="PS50113"/>
    </source>
</evidence>
<comment type="function">
    <text evidence="16">Member of the two-component regulatory system BvgS/BvgA. Phosphorylates BvgA via a four-step phosphorelay in response to environmental signals.</text>
</comment>
<dbReference type="CDD" id="cd17546">
    <property type="entry name" value="REC_hyHK_CKI1_RcsC-like"/>
    <property type="match status" value="2"/>
</dbReference>
<dbReference type="NCBIfam" id="TIGR00229">
    <property type="entry name" value="sensory_box"/>
    <property type="match status" value="2"/>
</dbReference>
<dbReference type="SUPFAM" id="SSF47384">
    <property type="entry name" value="Homodimeric domain of signal transducing histidine kinase"/>
    <property type="match status" value="1"/>
</dbReference>
<dbReference type="InterPro" id="IPR011006">
    <property type="entry name" value="CheY-like_superfamily"/>
</dbReference>
<dbReference type="EC" id="2.7.13.3" evidence="3"/>
<feature type="coiled-coil region" evidence="22">
    <location>
        <begin position="777"/>
        <end position="804"/>
    </location>
</feature>
<dbReference type="Gene3D" id="3.30.450.20">
    <property type="entry name" value="PAS domain"/>
    <property type="match status" value="2"/>
</dbReference>
<keyword evidence="14" id="KW-0843">Virulence</keyword>